<dbReference type="InterPro" id="IPR002381">
    <property type="entry name" value="RNase_PH_bac-type"/>
</dbReference>
<keyword evidence="5" id="KW-0694">RNA-binding</keyword>
<dbReference type="FunFam" id="3.30.230.70:FF:000003">
    <property type="entry name" value="Ribonuclease PH"/>
    <property type="match status" value="1"/>
</dbReference>
<comment type="similarity">
    <text evidence="1">Belongs to the RNase PH family.</text>
</comment>
<feature type="domain" description="Exoribonuclease phosphorolytic" evidence="7">
    <location>
        <begin position="144"/>
        <end position="208"/>
    </location>
</feature>
<reference evidence="8" key="1">
    <citation type="submission" date="2018-05" db="EMBL/GenBank/DDBJ databases">
        <authorList>
            <person name="Lanie J.A."/>
            <person name="Ng W.-L."/>
            <person name="Kazmierczak K.M."/>
            <person name="Andrzejewski T.M."/>
            <person name="Davidsen T.M."/>
            <person name="Wayne K.J."/>
            <person name="Tettelin H."/>
            <person name="Glass J.I."/>
            <person name="Rusch D."/>
            <person name="Podicherti R."/>
            <person name="Tsui H.-C.T."/>
            <person name="Winkler M.E."/>
        </authorList>
    </citation>
    <scope>NUCLEOTIDE SEQUENCE</scope>
</reference>
<proteinExistence type="inferred from homology"/>
<dbReference type="GO" id="GO:0016075">
    <property type="term" value="P:rRNA catabolic process"/>
    <property type="evidence" value="ECO:0007669"/>
    <property type="project" value="TreeGrafter"/>
</dbReference>
<feature type="domain" description="Exoribonuclease phosphorolytic" evidence="6">
    <location>
        <begin position="1"/>
        <end position="125"/>
    </location>
</feature>
<dbReference type="Gene3D" id="3.30.230.70">
    <property type="entry name" value="GHMP Kinase, N-terminal domain"/>
    <property type="match status" value="1"/>
</dbReference>
<evidence type="ECO:0000256" key="1">
    <source>
        <dbReference type="ARBA" id="ARBA00006678"/>
    </source>
</evidence>
<organism evidence="8">
    <name type="scientific">marine metagenome</name>
    <dbReference type="NCBI Taxonomy" id="408172"/>
    <lineage>
        <taxon>unclassified sequences</taxon>
        <taxon>metagenomes</taxon>
        <taxon>ecological metagenomes</taxon>
    </lineage>
</organism>
<name>A0A382SPX8_9ZZZZ</name>
<evidence type="ECO:0000256" key="4">
    <source>
        <dbReference type="ARBA" id="ARBA00022694"/>
    </source>
</evidence>
<dbReference type="InterPro" id="IPR020568">
    <property type="entry name" value="Ribosomal_Su5_D2-typ_SF"/>
</dbReference>
<evidence type="ECO:0000313" key="8">
    <source>
        <dbReference type="EMBL" id="SVD11612.1"/>
    </source>
</evidence>
<dbReference type="NCBIfam" id="TIGR01966">
    <property type="entry name" value="RNasePH"/>
    <property type="match status" value="1"/>
</dbReference>
<dbReference type="InterPro" id="IPR001247">
    <property type="entry name" value="ExoRNase_PH_dom1"/>
</dbReference>
<dbReference type="InterPro" id="IPR015847">
    <property type="entry name" value="ExoRNase_PH_dom2"/>
</dbReference>
<protein>
    <submittedName>
        <fullName evidence="8">Uncharacterized protein</fullName>
    </submittedName>
</protein>
<dbReference type="GO" id="GO:0006364">
    <property type="term" value="P:rRNA processing"/>
    <property type="evidence" value="ECO:0007669"/>
    <property type="project" value="UniProtKB-KW"/>
</dbReference>
<evidence type="ECO:0000256" key="5">
    <source>
        <dbReference type="ARBA" id="ARBA00022884"/>
    </source>
</evidence>
<dbReference type="Pfam" id="PF01138">
    <property type="entry name" value="RNase_PH"/>
    <property type="match status" value="1"/>
</dbReference>
<dbReference type="PANTHER" id="PTHR11953">
    <property type="entry name" value="EXOSOME COMPLEX COMPONENT"/>
    <property type="match status" value="1"/>
</dbReference>
<accession>A0A382SPX8</accession>
<dbReference type="SUPFAM" id="SSF54211">
    <property type="entry name" value="Ribosomal protein S5 domain 2-like"/>
    <property type="match status" value="1"/>
</dbReference>
<keyword evidence="4" id="KW-0819">tRNA processing</keyword>
<evidence type="ECO:0000256" key="3">
    <source>
        <dbReference type="ARBA" id="ARBA00022555"/>
    </source>
</evidence>
<dbReference type="EMBL" id="UINC01130503">
    <property type="protein sequence ID" value="SVD11612.1"/>
    <property type="molecule type" value="Genomic_DNA"/>
</dbReference>
<keyword evidence="3" id="KW-0820">tRNA-binding</keyword>
<dbReference type="InterPro" id="IPR018336">
    <property type="entry name" value="RNase_PH_CS"/>
</dbReference>
<dbReference type="Pfam" id="PF03725">
    <property type="entry name" value="RNase_PH_C"/>
    <property type="match status" value="1"/>
</dbReference>
<evidence type="ECO:0000259" key="7">
    <source>
        <dbReference type="Pfam" id="PF03725"/>
    </source>
</evidence>
<dbReference type="InterPro" id="IPR027408">
    <property type="entry name" value="PNPase/RNase_PH_dom_sf"/>
</dbReference>
<dbReference type="GO" id="GO:0008033">
    <property type="term" value="P:tRNA processing"/>
    <property type="evidence" value="ECO:0007669"/>
    <property type="project" value="UniProtKB-KW"/>
</dbReference>
<keyword evidence="2" id="KW-0698">rRNA processing</keyword>
<dbReference type="SUPFAM" id="SSF55666">
    <property type="entry name" value="Ribonuclease PH domain 2-like"/>
    <property type="match status" value="1"/>
</dbReference>
<sequence>MRPLAFERDFTEMAHGSCLVSFGRTRVLCTASIEEEVPRWLRGSEQGWVTAEYSMLPGSSPERIRRRNSGRGQEIQRLIGRSLRAVVDLSAVAERQVTVDCDVLQADGGTRTASICGGFVALHDAFTRMLAAGDLKEHPITDRLAAVSVGIVDGEARLDLPYEEDAIAEVDLNVVMTGSGDYVEVQGTAEGEPFARDRLDALLDLAAEGIVTIAGTQRDLLVAPPAPRP</sequence>
<dbReference type="GO" id="GO:0000049">
    <property type="term" value="F:tRNA binding"/>
    <property type="evidence" value="ECO:0007669"/>
    <property type="project" value="UniProtKB-KW"/>
</dbReference>
<dbReference type="InterPro" id="IPR036345">
    <property type="entry name" value="ExoRNase_PH_dom2_sf"/>
</dbReference>
<dbReference type="CDD" id="cd11362">
    <property type="entry name" value="RNase_PH_bact"/>
    <property type="match status" value="1"/>
</dbReference>
<dbReference type="PROSITE" id="PS01277">
    <property type="entry name" value="RIBONUCLEASE_PH"/>
    <property type="match status" value="1"/>
</dbReference>
<dbReference type="GO" id="GO:0009022">
    <property type="term" value="F:tRNA nucleotidyltransferase activity"/>
    <property type="evidence" value="ECO:0007669"/>
    <property type="project" value="InterPro"/>
</dbReference>
<dbReference type="InterPro" id="IPR050080">
    <property type="entry name" value="RNase_PH"/>
</dbReference>
<evidence type="ECO:0000259" key="6">
    <source>
        <dbReference type="Pfam" id="PF01138"/>
    </source>
</evidence>
<evidence type="ECO:0000256" key="2">
    <source>
        <dbReference type="ARBA" id="ARBA00022552"/>
    </source>
</evidence>
<dbReference type="PANTHER" id="PTHR11953:SF0">
    <property type="entry name" value="EXOSOME COMPLEX COMPONENT RRP41"/>
    <property type="match status" value="1"/>
</dbReference>
<dbReference type="HAMAP" id="MF_00564">
    <property type="entry name" value="RNase_PH"/>
    <property type="match status" value="1"/>
</dbReference>
<gene>
    <name evidence="8" type="ORF">METZ01_LOCUS364466</name>
</gene>
<dbReference type="AlphaFoldDB" id="A0A382SPX8"/>